<reference evidence="9 10" key="1">
    <citation type="journal article" date="2019" name="Int. J. Syst. Evol. Microbiol.">
        <title>The Global Catalogue of Microorganisms (GCM) 10K type strain sequencing project: providing services to taxonomists for standard genome sequencing and annotation.</title>
        <authorList>
            <consortium name="The Broad Institute Genomics Platform"/>
            <consortium name="The Broad Institute Genome Sequencing Center for Infectious Disease"/>
            <person name="Wu L."/>
            <person name="Ma J."/>
        </authorList>
    </citation>
    <scope>NUCLEOTIDE SEQUENCE [LARGE SCALE GENOMIC DNA]</scope>
    <source>
        <strain evidence="9 10">JCM 1407</strain>
    </source>
</reference>
<dbReference type="Gene3D" id="3.40.50.10090">
    <property type="match status" value="2"/>
</dbReference>
<dbReference type="InterPro" id="IPR003754">
    <property type="entry name" value="4pyrrol_synth_uPrphyn_synth"/>
</dbReference>
<comment type="caution">
    <text evidence="9">The sequence shown here is derived from an EMBL/GenBank/DDBJ whole genome shotgun (WGS) entry which is preliminary data.</text>
</comment>
<evidence type="ECO:0000256" key="4">
    <source>
        <dbReference type="ARBA" id="ARBA00022691"/>
    </source>
</evidence>
<evidence type="ECO:0000256" key="2">
    <source>
        <dbReference type="ARBA" id="ARBA00022603"/>
    </source>
</evidence>
<evidence type="ECO:0000313" key="10">
    <source>
        <dbReference type="Proteomes" id="UP001501510"/>
    </source>
</evidence>
<dbReference type="Gene3D" id="3.40.1010.10">
    <property type="entry name" value="Cobalt-precorrin-4 Transmethylase, Domain 1"/>
    <property type="match status" value="1"/>
</dbReference>
<evidence type="ECO:0000256" key="5">
    <source>
        <dbReference type="ARBA" id="ARBA00023244"/>
    </source>
</evidence>
<gene>
    <name evidence="9" type="primary">cobA</name>
    <name evidence="9" type="ORF">GCM10008906_17570</name>
</gene>
<dbReference type="InterPro" id="IPR036108">
    <property type="entry name" value="4pyrrol_syn_uPrphyn_synt_sf"/>
</dbReference>
<evidence type="ECO:0000256" key="3">
    <source>
        <dbReference type="ARBA" id="ARBA00022679"/>
    </source>
</evidence>
<dbReference type="InterPro" id="IPR003043">
    <property type="entry name" value="Uropor_MeTrfase_CS"/>
</dbReference>
<feature type="domain" description="Tetrapyrrole methylase" evidence="7">
    <location>
        <begin position="3"/>
        <end position="212"/>
    </location>
</feature>
<dbReference type="InterPro" id="IPR014777">
    <property type="entry name" value="4pyrrole_Mease_sub1"/>
</dbReference>
<evidence type="ECO:0000256" key="6">
    <source>
        <dbReference type="RuleBase" id="RU003960"/>
    </source>
</evidence>
<dbReference type="CDD" id="cd06578">
    <property type="entry name" value="HemD"/>
    <property type="match status" value="1"/>
</dbReference>
<dbReference type="PANTHER" id="PTHR45790:SF3">
    <property type="entry name" value="S-ADENOSYL-L-METHIONINE-DEPENDENT UROPORPHYRINOGEN III METHYLTRANSFERASE, CHLOROPLASTIC"/>
    <property type="match status" value="1"/>
</dbReference>
<dbReference type="SUPFAM" id="SSF53790">
    <property type="entry name" value="Tetrapyrrole methylase"/>
    <property type="match status" value="1"/>
</dbReference>
<dbReference type="InterPro" id="IPR006366">
    <property type="entry name" value="CobA/CysG_C"/>
</dbReference>
<dbReference type="CDD" id="cd11642">
    <property type="entry name" value="SUMT"/>
    <property type="match status" value="1"/>
</dbReference>
<proteinExistence type="inferred from homology"/>
<dbReference type="NCBIfam" id="NF004790">
    <property type="entry name" value="PRK06136.1"/>
    <property type="match status" value="1"/>
</dbReference>
<dbReference type="Gene3D" id="3.30.950.10">
    <property type="entry name" value="Methyltransferase, Cobalt-precorrin-4 Transmethylase, Domain 2"/>
    <property type="match status" value="1"/>
</dbReference>
<dbReference type="PROSITE" id="PS00840">
    <property type="entry name" value="SUMT_2"/>
    <property type="match status" value="1"/>
</dbReference>
<evidence type="ECO:0000313" key="9">
    <source>
        <dbReference type="EMBL" id="GAA0739172.1"/>
    </source>
</evidence>
<keyword evidence="3 6" id="KW-0808">Transferase</keyword>
<dbReference type="EMBL" id="BAAACG010000008">
    <property type="protein sequence ID" value="GAA0739172.1"/>
    <property type="molecule type" value="Genomic_DNA"/>
</dbReference>
<keyword evidence="5" id="KW-0627">Porphyrin biosynthesis</keyword>
<dbReference type="PROSITE" id="PS00839">
    <property type="entry name" value="SUMT_1"/>
    <property type="match status" value="1"/>
</dbReference>
<sequence>MGKVYLIGAGPGDEELITLKGVRALKKCTAVLYDRLANRELLKYLKEDCKVYFCGKIPGCHYKNQDEINNMIVKLAKEGHTVGRLKGGDPYVFGRGGEEVLKLLENNINFEVVPGITSSIAVLNYAGIPVTHRDLARSFHVFTGKTCRDFKRDWKSIASIGGTLIFLMGVSNLENISDNLLKYGMDRETKVSVIMKGTTSEQKKVVGNLENIITKVKDEKISSPAIIVVGEVVSFHDKFDWLSKKPLSGKNICITRTKEQAKGFKKKLLELGAEVTEINSIKIKKTPENLDKNINNLEEYNYILFTSVNAVEIFFEYIKEKKYDIRNIKAKIGVIGPKTSEAVMMRGIIPAVESEHFVAESLFESMKKVIKNKDKILIPRSKQARPFLPDALREEGCIVDEIHLYEVLCGKLQDKSRFEKVDTVIFTSPSTVRNMISMVGLERIKNKEIIAIGPITEKELNKNNIECKVAKKYSIEGIIDLLLVKN</sequence>
<feature type="domain" description="Tetrapyrrole biosynthesis uroporphyrinogen III synthase" evidence="8">
    <location>
        <begin position="264"/>
        <end position="479"/>
    </location>
</feature>
<protein>
    <recommendedName>
        <fullName evidence="1">uroporphyrinogen-III C-methyltransferase</fullName>
        <ecNumber evidence="1">2.1.1.107</ecNumber>
    </recommendedName>
</protein>
<dbReference type="Pfam" id="PF02602">
    <property type="entry name" value="HEM4"/>
    <property type="match status" value="1"/>
</dbReference>
<keyword evidence="4" id="KW-0949">S-adenosyl-L-methionine</keyword>
<dbReference type="NCBIfam" id="TIGR01469">
    <property type="entry name" value="cobA_cysG_Cterm"/>
    <property type="match status" value="1"/>
</dbReference>
<evidence type="ECO:0000259" key="7">
    <source>
        <dbReference type="Pfam" id="PF00590"/>
    </source>
</evidence>
<dbReference type="InterPro" id="IPR035996">
    <property type="entry name" value="4pyrrol_Methylase_sf"/>
</dbReference>
<dbReference type="PANTHER" id="PTHR45790">
    <property type="entry name" value="SIROHEME SYNTHASE-RELATED"/>
    <property type="match status" value="1"/>
</dbReference>
<dbReference type="EC" id="2.1.1.107" evidence="1"/>
<keyword evidence="2 6" id="KW-0489">Methyltransferase</keyword>
<evidence type="ECO:0000259" key="8">
    <source>
        <dbReference type="Pfam" id="PF02602"/>
    </source>
</evidence>
<dbReference type="Proteomes" id="UP001501510">
    <property type="component" value="Unassembled WGS sequence"/>
</dbReference>
<evidence type="ECO:0000256" key="1">
    <source>
        <dbReference type="ARBA" id="ARBA00012162"/>
    </source>
</evidence>
<keyword evidence="10" id="KW-1185">Reference proteome</keyword>
<dbReference type="InterPro" id="IPR000878">
    <property type="entry name" value="4pyrrol_Mease"/>
</dbReference>
<accession>A0ABN1JGB2</accession>
<name>A0ABN1JGB2_9CLOT</name>
<dbReference type="SUPFAM" id="SSF69618">
    <property type="entry name" value="HemD-like"/>
    <property type="match status" value="1"/>
</dbReference>
<dbReference type="InterPro" id="IPR014776">
    <property type="entry name" value="4pyrrole_Mease_sub2"/>
</dbReference>
<organism evidence="9 10">
    <name type="scientific">Clostridium oceanicum</name>
    <dbReference type="NCBI Taxonomy" id="1543"/>
    <lineage>
        <taxon>Bacteria</taxon>
        <taxon>Bacillati</taxon>
        <taxon>Bacillota</taxon>
        <taxon>Clostridia</taxon>
        <taxon>Eubacteriales</taxon>
        <taxon>Clostridiaceae</taxon>
        <taxon>Clostridium</taxon>
    </lineage>
</organism>
<dbReference type="RefSeq" id="WP_343760843.1">
    <property type="nucleotide sequence ID" value="NZ_BAAACG010000008.1"/>
</dbReference>
<dbReference type="InterPro" id="IPR050161">
    <property type="entry name" value="Siro_Cobalamin_biosynth"/>
</dbReference>
<dbReference type="Pfam" id="PF00590">
    <property type="entry name" value="TP_methylase"/>
    <property type="match status" value="1"/>
</dbReference>
<comment type="similarity">
    <text evidence="6">Belongs to the precorrin methyltransferase family.</text>
</comment>